<dbReference type="OrthoDB" id="9153610at2"/>
<dbReference type="GO" id="GO:0006605">
    <property type="term" value="P:protein targeting"/>
    <property type="evidence" value="ECO:0007669"/>
    <property type="project" value="UniProtKB-UniRule"/>
</dbReference>
<dbReference type="NCBIfam" id="TIGR01401">
    <property type="entry name" value="fliR_like_III"/>
    <property type="match status" value="1"/>
</dbReference>
<keyword evidence="9" id="KW-1185">Reference proteome</keyword>
<dbReference type="InterPro" id="IPR002010">
    <property type="entry name" value="T3SS_IM_R"/>
</dbReference>
<evidence type="ECO:0000256" key="4">
    <source>
        <dbReference type="ARBA" id="ARBA00022692"/>
    </source>
</evidence>
<keyword evidence="6 7" id="KW-0472">Membrane</keyword>
<dbReference type="InterPro" id="IPR006304">
    <property type="entry name" value="T3SS_SpaR/YscT"/>
</dbReference>
<evidence type="ECO:0000256" key="7">
    <source>
        <dbReference type="RuleBase" id="RU362072"/>
    </source>
</evidence>
<evidence type="ECO:0000256" key="5">
    <source>
        <dbReference type="ARBA" id="ARBA00022989"/>
    </source>
</evidence>
<keyword evidence="5 7" id="KW-1133">Transmembrane helix</keyword>
<dbReference type="KEGG" id="plue:EWM63_02225"/>
<accession>A0A4V0Z324</accession>
<dbReference type="Pfam" id="PF01311">
    <property type="entry name" value="Bac_export_1"/>
    <property type="match status" value="1"/>
</dbReference>
<protein>
    <submittedName>
        <fullName evidence="8">EscT/YscT/HrcT family type III secretion system export apparatus protein</fullName>
    </submittedName>
</protein>
<dbReference type="EMBL" id="CP035913">
    <property type="protein sequence ID" value="QBE61953.1"/>
    <property type="molecule type" value="Genomic_DNA"/>
</dbReference>
<name>A0A4V0Z324_9BURK</name>
<feature type="transmembrane region" description="Helical" evidence="7">
    <location>
        <begin position="177"/>
        <end position="201"/>
    </location>
</feature>
<sequence length="261" mass="28496">MFELFDIVGAHFIAGVLAMARMLAAMTILPLFSSQNLPRTVRTAIAFALSIAVIPSLAGQTAIAHLSLLAVGLLIKEVALGLLLGFSFGMIFWAIENIGHLIDFQTGLTFSQVVDPLLGNQSSVHARLLTQCFFVYFLAIGGLRQFLEAMYASYLIWPVMTGTPRMLPGWQNIFTDQVGLMFSLTLLFSAGALIVLLLVDLGVGLLNRAAPNMAIDDMLRPLKAWLASLIVLGTLPFILDRTLEVVQRYRAVPLMLQKAFG</sequence>
<evidence type="ECO:0000256" key="2">
    <source>
        <dbReference type="ARBA" id="ARBA00009772"/>
    </source>
</evidence>
<reference evidence="8 9" key="1">
    <citation type="submission" date="2019-02" db="EMBL/GenBank/DDBJ databases">
        <title>Draft Genome Sequences of Six Type Strains of the Genus Massilia.</title>
        <authorList>
            <person name="Miess H."/>
            <person name="Frediansyhah A."/>
            <person name="Gross H."/>
        </authorList>
    </citation>
    <scope>NUCLEOTIDE SEQUENCE [LARGE SCALE GENOMIC DNA]</scope>
    <source>
        <strain evidence="8 9">DSM 17473</strain>
    </source>
</reference>
<dbReference type="PANTHER" id="PTHR30065:SF1">
    <property type="entry name" value="SURFACE PRESENTATION OF ANTIGENS PROTEIN SPAR"/>
    <property type="match status" value="1"/>
</dbReference>
<organism evidence="8 9">
    <name type="scientific">Pseudoduganella lutea</name>
    <dbReference type="NCBI Taxonomy" id="321985"/>
    <lineage>
        <taxon>Bacteria</taxon>
        <taxon>Pseudomonadati</taxon>
        <taxon>Pseudomonadota</taxon>
        <taxon>Betaproteobacteria</taxon>
        <taxon>Burkholderiales</taxon>
        <taxon>Oxalobacteraceae</taxon>
        <taxon>Telluria group</taxon>
        <taxon>Pseudoduganella</taxon>
    </lineage>
</organism>
<dbReference type="PRINTS" id="PR00953">
    <property type="entry name" value="TYPE3IMRPROT"/>
</dbReference>
<evidence type="ECO:0000313" key="8">
    <source>
        <dbReference type="EMBL" id="QBE61953.1"/>
    </source>
</evidence>
<keyword evidence="4 7" id="KW-0812">Transmembrane</keyword>
<feature type="transmembrane region" description="Helical" evidence="7">
    <location>
        <begin position="222"/>
        <end position="239"/>
    </location>
</feature>
<evidence type="ECO:0000313" key="9">
    <source>
        <dbReference type="Proteomes" id="UP000290637"/>
    </source>
</evidence>
<gene>
    <name evidence="8" type="ORF">EWM63_02225</name>
</gene>
<keyword evidence="3 7" id="KW-1003">Cell membrane</keyword>
<evidence type="ECO:0000256" key="1">
    <source>
        <dbReference type="ARBA" id="ARBA00004651"/>
    </source>
</evidence>
<feature type="transmembrane region" description="Helical" evidence="7">
    <location>
        <begin position="12"/>
        <end position="32"/>
    </location>
</feature>
<dbReference type="GO" id="GO:0005886">
    <property type="term" value="C:plasma membrane"/>
    <property type="evidence" value="ECO:0007669"/>
    <property type="project" value="UniProtKB-SubCell"/>
</dbReference>
<feature type="transmembrane region" description="Helical" evidence="7">
    <location>
        <begin position="78"/>
        <end position="95"/>
    </location>
</feature>
<feature type="transmembrane region" description="Helical" evidence="7">
    <location>
        <begin position="44"/>
        <end position="66"/>
    </location>
</feature>
<comment type="subcellular location">
    <subcellularLocation>
        <location evidence="1 7">Cell membrane</location>
        <topology evidence="1 7">Multi-pass membrane protein</topology>
    </subcellularLocation>
</comment>
<dbReference type="PANTHER" id="PTHR30065">
    <property type="entry name" value="FLAGELLAR BIOSYNTHETIC PROTEIN FLIR"/>
    <property type="match status" value="1"/>
</dbReference>
<dbReference type="Proteomes" id="UP000290637">
    <property type="component" value="Chromosome"/>
</dbReference>
<dbReference type="AlphaFoldDB" id="A0A4V0Z324"/>
<proteinExistence type="inferred from homology"/>
<dbReference type="RefSeq" id="WP_130185090.1">
    <property type="nucleotide sequence ID" value="NZ_CP035913.1"/>
</dbReference>
<comment type="similarity">
    <text evidence="2 7">Belongs to the FliR/MopE/SpaR family.</text>
</comment>
<evidence type="ECO:0000256" key="3">
    <source>
        <dbReference type="ARBA" id="ARBA00022475"/>
    </source>
</evidence>
<evidence type="ECO:0000256" key="6">
    <source>
        <dbReference type="ARBA" id="ARBA00023136"/>
    </source>
</evidence>